<dbReference type="InterPro" id="IPR057135">
    <property type="entry name" value="At4g27190-like_LRR"/>
</dbReference>
<dbReference type="SUPFAM" id="SSF52047">
    <property type="entry name" value="RNI-like"/>
    <property type="match status" value="1"/>
</dbReference>
<reference evidence="4 5" key="1">
    <citation type="journal article" date="2021" name="Commun. Biol.">
        <title>The genome of Shorea leprosula (Dipterocarpaceae) highlights the ecological relevance of drought in aseasonal tropical rainforests.</title>
        <authorList>
            <person name="Ng K.K.S."/>
            <person name="Kobayashi M.J."/>
            <person name="Fawcett J.A."/>
            <person name="Hatakeyama M."/>
            <person name="Paape T."/>
            <person name="Ng C.H."/>
            <person name="Ang C.C."/>
            <person name="Tnah L.H."/>
            <person name="Lee C.T."/>
            <person name="Nishiyama T."/>
            <person name="Sese J."/>
            <person name="O'Brien M.J."/>
            <person name="Copetti D."/>
            <person name="Mohd Noor M.I."/>
            <person name="Ong R.C."/>
            <person name="Putra M."/>
            <person name="Sireger I.Z."/>
            <person name="Indrioko S."/>
            <person name="Kosugi Y."/>
            <person name="Izuno A."/>
            <person name="Isagi Y."/>
            <person name="Lee S.L."/>
            <person name="Shimizu K.K."/>
        </authorList>
    </citation>
    <scope>NUCLEOTIDE SEQUENCE [LARGE SCALE GENOMIC DNA]</scope>
    <source>
        <strain evidence="4">214</strain>
    </source>
</reference>
<proteinExistence type="predicted"/>
<dbReference type="InterPro" id="IPR032675">
    <property type="entry name" value="LRR_dom_sf"/>
</dbReference>
<dbReference type="Pfam" id="PF23247">
    <property type="entry name" value="LRR_RPS2"/>
    <property type="match status" value="1"/>
</dbReference>
<dbReference type="InterPro" id="IPR050905">
    <property type="entry name" value="Plant_NBS-LRR"/>
</dbReference>
<gene>
    <name evidence="4" type="ORF">SLEP1_g30392</name>
</gene>
<evidence type="ECO:0000256" key="2">
    <source>
        <dbReference type="SAM" id="MobiDB-lite"/>
    </source>
</evidence>
<keyword evidence="1" id="KW-0611">Plant defense</keyword>
<dbReference type="Proteomes" id="UP001054252">
    <property type="component" value="Unassembled WGS sequence"/>
</dbReference>
<sequence length="230" mass="25828">MKNNEICESGAEEESHIPALTQSDESPETAPPSNKELQPGSGFRNQKTRKLPECLKLKNSLSSLVSFCNLTTLEVSRCHKLENLVTPSIANSMVQLKRMSITDCKKIEEIIACEGEEVEDIVYSQLKSLRFQSLPSLSSFCSSNYSFKFPSLDELIVKECPKLVNFSHGKTDAPMLRKVCERGGDKGYWRVDLNTTINMLYAGKREALEEFGSLLWRLDNLWVPLSGEGL</sequence>
<evidence type="ECO:0000259" key="3">
    <source>
        <dbReference type="Pfam" id="PF23247"/>
    </source>
</evidence>
<evidence type="ECO:0000256" key="1">
    <source>
        <dbReference type="ARBA" id="ARBA00022821"/>
    </source>
</evidence>
<evidence type="ECO:0000313" key="5">
    <source>
        <dbReference type="Proteomes" id="UP001054252"/>
    </source>
</evidence>
<evidence type="ECO:0000313" key="4">
    <source>
        <dbReference type="EMBL" id="GKV20235.1"/>
    </source>
</evidence>
<keyword evidence="5" id="KW-1185">Reference proteome</keyword>
<dbReference type="AlphaFoldDB" id="A0AAV5K9R9"/>
<comment type="caution">
    <text evidence="4">The sequence shown here is derived from an EMBL/GenBank/DDBJ whole genome shotgun (WGS) entry which is preliminary data.</text>
</comment>
<organism evidence="4 5">
    <name type="scientific">Rubroshorea leprosula</name>
    <dbReference type="NCBI Taxonomy" id="152421"/>
    <lineage>
        <taxon>Eukaryota</taxon>
        <taxon>Viridiplantae</taxon>
        <taxon>Streptophyta</taxon>
        <taxon>Embryophyta</taxon>
        <taxon>Tracheophyta</taxon>
        <taxon>Spermatophyta</taxon>
        <taxon>Magnoliopsida</taxon>
        <taxon>eudicotyledons</taxon>
        <taxon>Gunneridae</taxon>
        <taxon>Pentapetalae</taxon>
        <taxon>rosids</taxon>
        <taxon>malvids</taxon>
        <taxon>Malvales</taxon>
        <taxon>Dipterocarpaceae</taxon>
        <taxon>Rubroshorea</taxon>
    </lineage>
</organism>
<accession>A0AAV5K9R9</accession>
<dbReference type="PANTHER" id="PTHR33463:SF167">
    <property type="entry name" value="PUTATIVE-RELATED"/>
    <property type="match status" value="1"/>
</dbReference>
<feature type="region of interest" description="Disordered" evidence="2">
    <location>
        <begin position="1"/>
        <end position="46"/>
    </location>
</feature>
<protein>
    <recommendedName>
        <fullName evidence="3">Disease resistance protein At4g27190-like leucine-rich repeats domain-containing protein</fullName>
    </recommendedName>
</protein>
<name>A0AAV5K9R9_9ROSI</name>
<dbReference type="Gene3D" id="3.80.10.10">
    <property type="entry name" value="Ribonuclease Inhibitor"/>
    <property type="match status" value="1"/>
</dbReference>
<dbReference type="PANTHER" id="PTHR33463">
    <property type="entry name" value="NB-ARC DOMAIN-CONTAINING PROTEIN-RELATED"/>
    <property type="match status" value="1"/>
</dbReference>
<dbReference type="EMBL" id="BPVZ01000054">
    <property type="protein sequence ID" value="GKV20235.1"/>
    <property type="molecule type" value="Genomic_DNA"/>
</dbReference>
<feature type="domain" description="Disease resistance protein At4g27190-like leucine-rich repeats" evidence="3">
    <location>
        <begin position="64"/>
        <end position="165"/>
    </location>
</feature>